<dbReference type="EMBL" id="HF563609">
    <property type="protein sequence ID" value="CDI40710.1"/>
    <property type="molecule type" value="Genomic_DNA"/>
</dbReference>
<reference evidence="3" key="1">
    <citation type="journal article" date="2013" name="Genome Announc.">
        <title>First genome sequence of a syntrophic acetate-oxidizing bacterium, Tepidanaerobacter acetatoxydans strain Re1.</title>
        <authorList>
            <person name="Manzoor S."/>
            <person name="Bongcam-Rudloff E."/>
            <person name="Schnurer A."/>
            <person name="Muller B."/>
        </authorList>
    </citation>
    <scope>NUCLEOTIDE SEQUENCE [LARGE SCALE GENOMIC DNA]</scope>
    <source>
        <strain evidence="3">Re1</strain>
    </source>
</reference>
<protein>
    <submittedName>
        <fullName evidence="2">Uncharacterized protein</fullName>
    </submittedName>
</protein>
<keyword evidence="1" id="KW-1133">Transmembrane helix</keyword>
<dbReference type="eggNOG" id="ENOG502ZQ2U">
    <property type="taxonomic scope" value="Bacteria"/>
</dbReference>
<evidence type="ECO:0000313" key="2">
    <source>
        <dbReference type="EMBL" id="CDI40710.1"/>
    </source>
</evidence>
<accession>F4LUZ1</accession>
<dbReference type="RefSeq" id="WP_013778440.1">
    <property type="nucleotide sequence ID" value="NC_015519.1"/>
</dbReference>
<keyword evidence="1" id="KW-0472">Membrane</keyword>
<feature type="transmembrane region" description="Helical" evidence="1">
    <location>
        <begin position="65"/>
        <end position="82"/>
    </location>
</feature>
<name>F4LUZ1_TEPAE</name>
<evidence type="ECO:0000256" key="1">
    <source>
        <dbReference type="SAM" id="Phobius"/>
    </source>
</evidence>
<dbReference type="AlphaFoldDB" id="F4LUZ1"/>
<keyword evidence="1" id="KW-0812">Transmembrane</keyword>
<proteinExistence type="predicted"/>
<dbReference type="OrthoDB" id="1729806at2"/>
<dbReference type="STRING" id="1209989.TepRe1_1371"/>
<feature type="transmembrane region" description="Helical" evidence="1">
    <location>
        <begin position="6"/>
        <end position="28"/>
    </location>
</feature>
<dbReference type="KEGG" id="tep:TepRe1_1371"/>
<dbReference type="KEGG" id="tae:TepiRe1_1483"/>
<evidence type="ECO:0000313" key="3">
    <source>
        <dbReference type="Proteomes" id="UP000010802"/>
    </source>
</evidence>
<dbReference type="HOGENOM" id="CLU_2025618_0_0_9"/>
<feature type="transmembrane region" description="Helical" evidence="1">
    <location>
        <begin position="35"/>
        <end position="59"/>
    </location>
</feature>
<sequence>MFIDVVGILLTVIIISPRYCFIVLLLCFMESVFTILISMVLESNITEVIAGGIFTTVAGPNNKDFFLILSPLFFFMLGLGLHKDKKIPWIDLINPIADFKSPLPALMIKTSLFRIMVIYLIN</sequence>
<gene>
    <name evidence="2" type="ordered locus">TEPIRE1_1483</name>
</gene>
<keyword evidence="3" id="KW-1185">Reference proteome</keyword>
<organism evidence="2 3">
    <name type="scientific">Tepidanaerobacter acetatoxydans (strain DSM 21804 / JCM 16047 / Re1)</name>
    <dbReference type="NCBI Taxonomy" id="1209989"/>
    <lineage>
        <taxon>Bacteria</taxon>
        <taxon>Bacillati</taxon>
        <taxon>Bacillota</taxon>
        <taxon>Clostridia</taxon>
        <taxon>Thermosediminibacterales</taxon>
        <taxon>Tepidanaerobacteraceae</taxon>
        <taxon>Tepidanaerobacter</taxon>
    </lineage>
</organism>
<dbReference type="Proteomes" id="UP000010802">
    <property type="component" value="Chromosome"/>
</dbReference>